<dbReference type="RefSeq" id="WP_380080638.1">
    <property type="nucleotide sequence ID" value="NZ_JBHRZF010000211.1"/>
</dbReference>
<accession>A0ABV8AAH5</accession>
<dbReference type="Gene3D" id="3.10.450.50">
    <property type="match status" value="1"/>
</dbReference>
<dbReference type="NCBIfam" id="TIGR02096">
    <property type="entry name" value="ketosteroid isomerase-related protein"/>
    <property type="match status" value="1"/>
</dbReference>
<keyword evidence="2" id="KW-0413">Isomerase</keyword>
<dbReference type="SUPFAM" id="SSF54427">
    <property type="entry name" value="NTF2-like"/>
    <property type="match status" value="1"/>
</dbReference>
<dbReference type="Pfam" id="PF12680">
    <property type="entry name" value="SnoaL_2"/>
    <property type="match status" value="1"/>
</dbReference>
<evidence type="ECO:0000313" key="3">
    <source>
        <dbReference type="Proteomes" id="UP001595748"/>
    </source>
</evidence>
<dbReference type="EMBL" id="JBHRZF010000211">
    <property type="protein sequence ID" value="MFC3862698.1"/>
    <property type="molecule type" value="Genomic_DNA"/>
</dbReference>
<gene>
    <name evidence="2" type="ORF">ACFOPQ_18185</name>
</gene>
<name>A0ABV8AAH5_9DEIO</name>
<organism evidence="2 3">
    <name type="scientific">Deinococcus antarcticus</name>
    <dbReference type="NCBI Taxonomy" id="1298767"/>
    <lineage>
        <taxon>Bacteria</taxon>
        <taxon>Thermotogati</taxon>
        <taxon>Deinococcota</taxon>
        <taxon>Deinococci</taxon>
        <taxon>Deinococcales</taxon>
        <taxon>Deinococcaceae</taxon>
        <taxon>Deinococcus</taxon>
    </lineage>
</organism>
<dbReference type="CDD" id="cd00531">
    <property type="entry name" value="NTF2_like"/>
    <property type="match status" value="1"/>
</dbReference>
<protein>
    <submittedName>
        <fullName evidence="2">Ketosteroid isomerase-related protein</fullName>
    </submittedName>
</protein>
<evidence type="ECO:0000259" key="1">
    <source>
        <dbReference type="Pfam" id="PF12680"/>
    </source>
</evidence>
<dbReference type="GO" id="GO:0016853">
    <property type="term" value="F:isomerase activity"/>
    <property type="evidence" value="ECO:0007669"/>
    <property type="project" value="UniProtKB-KW"/>
</dbReference>
<sequence length="133" mass="15116">MDTTELLQRYYAAFNAGNWEDMLSFLADDVQHDINEGQTQRGKAAFRTFLEKMDAHYREQATDLVVMSTPDGRRGAAEFVIHGEYLQTDEGLPEANGQKYVLPVGAFFEVQNGKIARVTNYYNLADWTRQVVG</sequence>
<comment type="caution">
    <text evidence="2">The sequence shown here is derived from an EMBL/GenBank/DDBJ whole genome shotgun (WGS) entry which is preliminary data.</text>
</comment>
<keyword evidence="3" id="KW-1185">Reference proteome</keyword>
<dbReference type="Proteomes" id="UP001595748">
    <property type="component" value="Unassembled WGS sequence"/>
</dbReference>
<feature type="domain" description="SnoaL-like" evidence="1">
    <location>
        <begin position="8"/>
        <end position="118"/>
    </location>
</feature>
<evidence type="ECO:0000313" key="2">
    <source>
        <dbReference type="EMBL" id="MFC3862698.1"/>
    </source>
</evidence>
<dbReference type="InterPro" id="IPR037401">
    <property type="entry name" value="SnoaL-like"/>
</dbReference>
<reference evidence="3" key="1">
    <citation type="journal article" date="2019" name="Int. J. Syst. Evol. Microbiol.">
        <title>The Global Catalogue of Microorganisms (GCM) 10K type strain sequencing project: providing services to taxonomists for standard genome sequencing and annotation.</title>
        <authorList>
            <consortium name="The Broad Institute Genomics Platform"/>
            <consortium name="The Broad Institute Genome Sequencing Center for Infectious Disease"/>
            <person name="Wu L."/>
            <person name="Ma J."/>
        </authorList>
    </citation>
    <scope>NUCLEOTIDE SEQUENCE [LARGE SCALE GENOMIC DNA]</scope>
    <source>
        <strain evidence="3">CCTCC AB 2013263</strain>
    </source>
</reference>
<proteinExistence type="predicted"/>
<dbReference type="InterPro" id="IPR011721">
    <property type="entry name" value="CHP02096"/>
</dbReference>
<dbReference type="InterPro" id="IPR032710">
    <property type="entry name" value="NTF2-like_dom_sf"/>
</dbReference>